<organism evidence="2 3">
    <name type="scientific">Arcticibacterium luteifluviistationis</name>
    <dbReference type="NCBI Taxonomy" id="1784714"/>
    <lineage>
        <taxon>Bacteria</taxon>
        <taxon>Pseudomonadati</taxon>
        <taxon>Bacteroidota</taxon>
        <taxon>Cytophagia</taxon>
        <taxon>Cytophagales</taxon>
        <taxon>Leadbetterellaceae</taxon>
        <taxon>Arcticibacterium</taxon>
    </lineage>
</organism>
<accession>A0A2Z4GBZ1</accession>
<dbReference type="RefSeq" id="WP_111371864.1">
    <property type="nucleotide sequence ID" value="NZ_CP029480.1"/>
</dbReference>
<dbReference type="KEGG" id="als:DJ013_11010"/>
<dbReference type="EMBL" id="CP029480">
    <property type="protein sequence ID" value="AWV98671.1"/>
    <property type="molecule type" value="Genomic_DNA"/>
</dbReference>
<keyword evidence="1" id="KW-0812">Transmembrane</keyword>
<keyword evidence="3" id="KW-1185">Reference proteome</keyword>
<evidence type="ECO:0000313" key="2">
    <source>
        <dbReference type="EMBL" id="AWV98671.1"/>
    </source>
</evidence>
<proteinExistence type="predicted"/>
<gene>
    <name evidence="2" type="ORF">DJ013_11010</name>
</gene>
<dbReference type="OrthoDB" id="1467719at2"/>
<feature type="transmembrane region" description="Helical" evidence="1">
    <location>
        <begin position="14"/>
        <end position="35"/>
    </location>
</feature>
<sequence length="107" mass="12777">MNFQLPEFFKKNSFYVYSLGFLLVWLTFFDGANLITQFKYWQKLRSYESQIEYYNDELVKVKAKEKGILNNLDALEKFGREKYLMKKEGETVFVLVDGDGKLMEEVE</sequence>
<reference evidence="2 3" key="1">
    <citation type="submission" date="2018-05" db="EMBL/GenBank/DDBJ databases">
        <title>Complete genome sequence of Arcticibacterium luteifluviistationis SM1504T, a cytophagaceae bacterium isolated from Arctic surface seawater.</title>
        <authorList>
            <person name="Li Y."/>
            <person name="Qin Q.-L."/>
        </authorList>
    </citation>
    <scope>NUCLEOTIDE SEQUENCE [LARGE SCALE GENOMIC DNA]</scope>
    <source>
        <strain evidence="2 3">SM1504</strain>
    </source>
</reference>
<keyword evidence="1" id="KW-0472">Membrane</keyword>
<dbReference type="AlphaFoldDB" id="A0A2Z4GBZ1"/>
<dbReference type="Proteomes" id="UP000249873">
    <property type="component" value="Chromosome"/>
</dbReference>
<name>A0A2Z4GBZ1_9BACT</name>
<protein>
    <submittedName>
        <fullName evidence="2">Septum formation initiator</fullName>
    </submittedName>
</protein>
<keyword evidence="1" id="KW-1133">Transmembrane helix</keyword>
<evidence type="ECO:0000256" key="1">
    <source>
        <dbReference type="SAM" id="Phobius"/>
    </source>
</evidence>
<evidence type="ECO:0000313" key="3">
    <source>
        <dbReference type="Proteomes" id="UP000249873"/>
    </source>
</evidence>